<evidence type="ECO:0000313" key="3">
    <source>
        <dbReference type="Proteomes" id="UP000233556"/>
    </source>
</evidence>
<feature type="region of interest" description="Disordered" evidence="1">
    <location>
        <begin position="57"/>
        <end position="77"/>
    </location>
</feature>
<feature type="compositionally biased region" description="Polar residues" evidence="1">
    <location>
        <begin position="66"/>
        <end position="77"/>
    </location>
</feature>
<name>A0A2I0TDS9_LIMLA</name>
<keyword evidence="3" id="KW-1185">Reference proteome</keyword>
<organism evidence="2 3">
    <name type="scientific">Limosa lapponica baueri</name>
    <dbReference type="NCBI Taxonomy" id="1758121"/>
    <lineage>
        <taxon>Eukaryota</taxon>
        <taxon>Metazoa</taxon>
        <taxon>Chordata</taxon>
        <taxon>Craniata</taxon>
        <taxon>Vertebrata</taxon>
        <taxon>Euteleostomi</taxon>
        <taxon>Archelosauria</taxon>
        <taxon>Archosauria</taxon>
        <taxon>Dinosauria</taxon>
        <taxon>Saurischia</taxon>
        <taxon>Theropoda</taxon>
        <taxon>Coelurosauria</taxon>
        <taxon>Aves</taxon>
        <taxon>Neognathae</taxon>
        <taxon>Neoaves</taxon>
        <taxon>Charadriiformes</taxon>
        <taxon>Scolopacidae</taxon>
        <taxon>Limosa</taxon>
    </lineage>
</organism>
<dbReference type="AlphaFoldDB" id="A0A2I0TDS9"/>
<reference evidence="3" key="2">
    <citation type="submission" date="2017-12" db="EMBL/GenBank/DDBJ databases">
        <title>Genome sequence of the Bar-tailed Godwit (Limosa lapponica baueri).</title>
        <authorList>
            <person name="Lima N.C.B."/>
            <person name="Parody-Merino A.M."/>
            <person name="Battley P.F."/>
            <person name="Fidler A.E."/>
            <person name="Prosdocimi F."/>
        </authorList>
    </citation>
    <scope>NUCLEOTIDE SEQUENCE [LARGE SCALE GENOMIC DNA]</scope>
</reference>
<protein>
    <submittedName>
        <fullName evidence="2">Uncharacterized protein</fullName>
    </submittedName>
</protein>
<dbReference type="EMBL" id="KZ512034">
    <property type="protein sequence ID" value="PKU31951.1"/>
    <property type="molecule type" value="Genomic_DNA"/>
</dbReference>
<evidence type="ECO:0000313" key="2">
    <source>
        <dbReference type="EMBL" id="PKU31951.1"/>
    </source>
</evidence>
<proteinExistence type="predicted"/>
<accession>A0A2I0TDS9</accession>
<sequence length="119" mass="13582">MKPPERLQTCWLVPPHQYRRYTSITKRQETEKGRGSDDRVCANRRWKLKTNQSQRYVDRHQRCKGASTQPRNGAVSQLGVSEHLTDTLTRIECSSCRGWDRLLLLGVSSQGNGSVNGVL</sequence>
<gene>
    <name evidence="2" type="ORF">llap_17745</name>
</gene>
<reference evidence="3" key="1">
    <citation type="submission" date="2017-11" db="EMBL/GenBank/DDBJ databases">
        <authorList>
            <person name="Lima N.C."/>
            <person name="Parody-Merino A.M."/>
            <person name="Battley P.F."/>
            <person name="Fidler A.E."/>
            <person name="Prosdocimi F."/>
        </authorList>
    </citation>
    <scope>NUCLEOTIDE SEQUENCE [LARGE SCALE GENOMIC DNA]</scope>
</reference>
<dbReference type="Proteomes" id="UP000233556">
    <property type="component" value="Unassembled WGS sequence"/>
</dbReference>
<evidence type="ECO:0000256" key="1">
    <source>
        <dbReference type="SAM" id="MobiDB-lite"/>
    </source>
</evidence>